<dbReference type="RefSeq" id="WP_158322045.1">
    <property type="nucleotide sequence ID" value="NZ_BORB01000003.1"/>
</dbReference>
<sequence length="80" mass="9321">MKITELDAQQLGRVLIQTSMIAIHQGDKNLQETILELDSFFKNAKEWEFAKDLFTCRTDEIADKWYGGKGDIIGFYFQEK</sequence>
<dbReference type="Proteomes" id="UP000679950">
    <property type="component" value="Unassembled WGS sequence"/>
</dbReference>
<dbReference type="EMBL" id="BORB01000003">
    <property type="protein sequence ID" value="GIN56301.1"/>
    <property type="molecule type" value="Genomic_DNA"/>
</dbReference>
<organism evidence="1 2">
    <name type="scientific">Lederbergia ruris</name>
    <dbReference type="NCBI Taxonomy" id="217495"/>
    <lineage>
        <taxon>Bacteria</taxon>
        <taxon>Bacillati</taxon>
        <taxon>Bacillota</taxon>
        <taxon>Bacilli</taxon>
        <taxon>Bacillales</taxon>
        <taxon>Bacillaceae</taxon>
        <taxon>Lederbergia</taxon>
    </lineage>
</organism>
<comment type="caution">
    <text evidence="1">The sequence shown here is derived from an EMBL/GenBank/DDBJ whole genome shotgun (WGS) entry which is preliminary data.</text>
</comment>
<gene>
    <name evidence="1" type="ORF">J8TS2_06200</name>
</gene>
<accession>A0ABQ4KEB0</accession>
<reference evidence="1 2" key="1">
    <citation type="submission" date="2021-03" db="EMBL/GenBank/DDBJ databases">
        <title>Antimicrobial resistance genes in bacteria isolated from Japanese honey, and their potential for conferring macrolide and lincosamide resistance in the American foulbrood pathogen Paenibacillus larvae.</title>
        <authorList>
            <person name="Okamoto M."/>
            <person name="Kumagai M."/>
            <person name="Kanamori H."/>
            <person name="Takamatsu D."/>
        </authorList>
    </citation>
    <scope>NUCLEOTIDE SEQUENCE [LARGE SCALE GENOMIC DNA]</scope>
    <source>
        <strain evidence="1 2">J8TS2</strain>
    </source>
</reference>
<evidence type="ECO:0000313" key="1">
    <source>
        <dbReference type="EMBL" id="GIN56301.1"/>
    </source>
</evidence>
<protein>
    <submittedName>
        <fullName evidence="1">Uncharacterized protein</fullName>
    </submittedName>
</protein>
<proteinExistence type="predicted"/>
<name>A0ABQ4KEB0_9BACI</name>
<keyword evidence="2" id="KW-1185">Reference proteome</keyword>
<evidence type="ECO:0000313" key="2">
    <source>
        <dbReference type="Proteomes" id="UP000679950"/>
    </source>
</evidence>